<evidence type="ECO:0000259" key="1">
    <source>
        <dbReference type="Pfam" id="PF13628"/>
    </source>
</evidence>
<feature type="domain" description="DUF4142" evidence="1">
    <location>
        <begin position="144"/>
        <end position="208"/>
    </location>
</feature>
<name>A0ABY9XBX9_9BACT</name>
<dbReference type="EMBL" id="CP043494">
    <property type="protein sequence ID" value="WNG52844.1"/>
    <property type="molecule type" value="Genomic_DNA"/>
</dbReference>
<dbReference type="Proteomes" id="UP001611383">
    <property type="component" value="Chromosome"/>
</dbReference>
<dbReference type="InterPro" id="IPR025419">
    <property type="entry name" value="DUF4142"/>
</dbReference>
<dbReference type="Gene3D" id="1.20.1260.10">
    <property type="match status" value="1"/>
</dbReference>
<proteinExistence type="predicted"/>
<organism evidence="2 3">
    <name type="scientific">Archangium minus</name>
    <dbReference type="NCBI Taxonomy" id="83450"/>
    <lineage>
        <taxon>Bacteria</taxon>
        <taxon>Pseudomonadati</taxon>
        <taxon>Myxococcota</taxon>
        <taxon>Myxococcia</taxon>
        <taxon>Myxococcales</taxon>
        <taxon>Cystobacterineae</taxon>
        <taxon>Archangiaceae</taxon>
        <taxon>Archangium</taxon>
    </lineage>
</organism>
<reference evidence="2 3" key="1">
    <citation type="submission" date="2019-08" db="EMBL/GenBank/DDBJ databases">
        <title>Archangium and Cystobacter genomes.</title>
        <authorList>
            <person name="Chen I.-C.K."/>
            <person name="Wielgoss S."/>
        </authorList>
    </citation>
    <scope>NUCLEOTIDE SEQUENCE [LARGE SCALE GENOMIC DNA]</scope>
    <source>
        <strain evidence="2 3">Cbm 6</strain>
    </source>
</reference>
<protein>
    <submittedName>
        <fullName evidence="2">DUF4142 domain-containing protein</fullName>
    </submittedName>
</protein>
<dbReference type="PANTHER" id="PTHR38593:SF1">
    <property type="entry name" value="BLR2558 PROTEIN"/>
    <property type="match status" value="1"/>
</dbReference>
<feature type="domain" description="DUF4142" evidence="1">
    <location>
        <begin position="41"/>
        <end position="104"/>
    </location>
</feature>
<sequence length="214" mass="23739">MLWGAGLLALMGMGAGCAHDEAKQARSRGEKVGEAFAEKVRYADQLSLLNQEQIVLGHLALQKSSEPEVQAFAQELIRNHQKSQEDLQTLAQSKAFSLAAVDLSTQDLAIGGAGSEGAMQGMEKGEEKYDKKFNKQVNQFLERRNELAGLSGREFDRAFLQQVKKDQERGEELIDKGLKEYRDDTSLALLLTRTSPVIQAQQQRIETLRGFIGD</sequence>
<dbReference type="InterPro" id="IPR012347">
    <property type="entry name" value="Ferritin-like"/>
</dbReference>
<dbReference type="PANTHER" id="PTHR38593">
    <property type="entry name" value="BLR2558 PROTEIN"/>
    <property type="match status" value="1"/>
</dbReference>
<accession>A0ABY9XBX9</accession>
<evidence type="ECO:0000313" key="2">
    <source>
        <dbReference type="EMBL" id="WNG52844.1"/>
    </source>
</evidence>
<evidence type="ECO:0000313" key="3">
    <source>
        <dbReference type="Proteomes" id="UP001611383"/>
    </source>
</evidence>
<keyword evidence="3" id="KW-1185">Reference proteome</keyword>
<gene>
    <name evidence="2" type="ORF">F0U60_39835</name>
</gene>
<dbReference type="Pfam" id="PF13628">
    <property type="entry name" value="DUF4142"/>
    <property type="match status" value="2"/>
</dbReference>